<dbReference type="AlphaFoldDB" id="A0AAN6NRC9"/>
<organism evidence="2 3">
    <name type="scientific">Pseudoneurospora amorphoporcata</name>
    <dbReference type="NCBI Taxonomy" id="241081"/>
    <lineage>
        <taxon>Eukaryota</taxon>
        <taxon>Fungi</taxon>
        <taxon>Dikarya</taxon>
        <taxon>Ascomycota</taxon>
        <taxon>Pezizomycotina</taxon>
        <taxon>Sordariomycetes</taxon>
        <taxon>Sordariomycetidae</taxon>
        <taxon>Sordariales</taxon>
        <taxon>Sordariaceae</taxon>
        <taxon>Pseudoneurospora</taxon>
    </lineage>
</organism>
<accession>A0AAN6NRC9</accession>
<feature type="region of interest" description="Disordered" evidence="1">
    <location>
        <begin position="211"/>
        <end position="237"/>
    </location>
</feature>
<evidence type="ECO:0000256" key="1">
    <source>
        <dbReference type="SAM" id="MobiDB-lite"/>
    </source>
</evidence>
<feature type="compositionally biased region" description="Basic and acidic residues" evidence="1">
    <location>
        <begin position="371"/>
        <end position="388"/>
    </location>
</feature>
<feature type="compositionally biased region" description="Low complexity" evidence="1">
    <location>
        <begin position="309"/>
        <end position="329"/>
    </location>
</feature>
<feature type="compositionally biased region" description="Basic and acidic residues" evidence="1">
    <location>
        <begin position="270"/>
        <end position="279"/>
    </location>
</feature>
<gene>
    <name evidence="2" type="ORF">QBC32DRAFT_407172</name>
</gene>
<feature type="compositionally biased region" description="Basic and acidic residues" evidence="1">
    <location>
        <begin position="95"/>
        <end position="108"/>
    </location>
</feature>
<protein>
    <submittedName>
        <fullName evidence="2">Uncharacterized protein</fullName>
    </submittedName>
</protein>
<sequence length="388" mass="40416">MSKPLDRTTKGATTGKPPVAPDLNQVLNSISLSMSKHRGLLASLSQHRPSSTASTSTTTASNKPKSGAFSTLLQQKSGSTTPSADQEKEGDEDEEKQRRVPDHEEEMRSILNQPPNAGLGWIPPKSENGFDKLAGGGGGSKEERELRRKMGLKWQPGQQGKQQQGQEGGLKRKKVEESESEEEVGRAGAIRGKRRGVGGLVSAADLERGKAVKGAAGRGRGAVPVPVSAAGSWSSGMLGENKAVADAIKVVKDGQAQDKEGGKPTPADKATTDDQHKPDASAVQETRPTTALTTPLPTKDTSKSEDEPGTAGTAAAGQSQQAAAAAAAAAKKKKENENRKKKKNKKKNRRKAAAQGEGEAGEAGGEGVPVDGKEETENGRGGDGKESE</sequence>
<feature type="compositionally biased region" description="Low complexity" evidence="1">
    <location>
        <begin position="286"/>
        <end position="298"/>
    </location>
</feature>
<feature type="compositionally biased region" description="Low complexity" evidence="1">
    <location>
        <begin position="50"/>
        <end position="61"/>
    </location>
</feature>
<feature type="compositionally biased region" description="Basic and acidic residues" evidence="1">
    <location>
        <begin position="249"/>
        <end position="262"/>
    </location>
</feature>
<feature type="region of interest" description="Disordered" evidence="1">
    <location>
        <begin position="1"/>
        <end position="23"/>
    </location>
</feature>
<proteinExistence type="predicted"/>
<reference evidence="2" key="2">
    <citation type="submission" date="2023-06" db="EMBL/GenBank/DDBJ databases">
        <authorList>
            <consortium name="Lawrence Berkeley National Laboratory"/>
            <person name="Mondo S.J."/>
            <person name="Hensen N."/>
            <person name="Bonometti L."/>
            <person name="Westerberg I."/>
            <person name="Brannstrom I.O."/>
            <person name="Guillou S."/>
            <person name="Cros-Aarteil S."/>
            <person name="Calhoun S."/>
            <person name="Haridas S."/>
            <person name="Kuo A."/>
            <person name="Pangilinan J."/>
            <person name="Riley R."/>
            <person name="Labutti K."/>
            <person name="Andreopoulos B."/>
            <person name="Lipzen A."/>
            <person name="Chen C."/>
            <person name="Yanf M."/>
            <person name="Daum C."/>
            <person name="Ng V."/>
            <person name="Clum A."/>
            <person name="Steindorff A."/>
            <person name="Ohm R."/>
            <person name="Martin F."/>
            <person name="Silar P."/>
            <person name="Natvig D."/>
            <person name="Lalanne C."/>
            <person name="Gautier V."/>
            <person name="Ament-Velasquez S.L."/>
            <person name="Kruys A."/>
            <person name="Hutchinson M.I."/>
            <person name="Powell A.J."/>
            <person name="Barry K."/>
            <person name="Miller A.N."/>
            <person name="Grigoriev I.V."/>
            <person name="Debuchy R."/>
            <person name="Gladieux P."/>
            <person name="Thoren M.H."/>
            <person name="Johannesson H."/>
        </authorList>
    </citation>
    <scope>NUCLEOTIDE SEQUENCE</scope>
    <source>
        <strain evidence="2">CBS 626.80</strain>
    </source>
</reference>
<feature type="region of interest" description="Disordered" evidence="1">
    <location>
        <begin position="249"/>
        <end position="388"/>
    </location>
</feature>
<comment type="caution">
    <text evidence="2">The sequence shown here is derived from an EMBL/GenBank/DDBJ whole genome shotgun (WGS) entry which is preliminary data.</text>
</comment>
<reference evidence="2" key="1">
    <citation type="journal article" date="2023" name="Mol. Phylogenet. Evol.">
        <title>Genome-scale phylogeny and comparative genomics of the fungal order Sordariales.</title>
        <authorList>
            <person name="Hensen N."/>
            <person name="Bonometti L."/>
            <person name="Westerberg I."/>
            <person name="Brannstrom I.O."/>
            <person name="Guillou S."/>
            <person name="Cros-Aarteil S."/>
            <person name="Calhoun S."/>
            <person name="Haridas S."/>
            <person name="Kuo A."/>
            <person name="Mondo S."/>
            <person name="Pangilinan J."/>
            <person name="Riley R."/>
            <person name="LaButti K."/>
            <person name="Andreopoulos B."/>
            <person name="Lipzen A."/>
            <person name="Chen C."/>
            <person name="Yan M."/>
            <person name="Daum C."/>
            <person name="Ng V."/>
            <person name="Clum A."/>
            <person name="Steindorff A."/>
            <person name="Ohm R.A."/>
            <person name="Martin F."/>
            <person name="Silar P."/>
            <person name="Natvig D.O."/>
            <person name="Lalanne C."/>
            <person name="Gautier V."/>
            <person name="Ament-Velasquez S.L."/>
            <person name="Kruys A."/>
            <person name="Hutchinson M.I."/>
            <person name="Powell A.J."/>
            <person name="Barry K."/>
            <person name="Miller A.N."/>
            <person name="Grigoriev I.V."/>
            <person name="Debuchy R."/>
            <person name="Gladieux P."/>
            <person name="Hiltunen Thoren M."/>
            <person name="Johannesson H."/>
        </authorList>
    </citation>
    <scope>NUCLEOTIDE SEQUENCE</scope>
    <source>
        <strain evidence="2">CBS 626.80</strain>
    </source>
</reference>
<feature type="compositionally biased region" description="Polar residues" evidence="1">
    <location>
        <begin position="62"/>
        <end position="84"/>
    </location>
</feature>
<dbReference type="EMBL" id="MU859177">
    <property type="protein sequence ID" value="KAK3950430.1"/>
    <property type="molecule type" value="Genomic_DNA"/>
</dbReference>
<feature type="compositionally biased region" description="Low complexity" evidence="1">
    <location>
        <begin position="153"/>
        <end position="165"/>
    </location>
</feature>
<keyword evidence="3" id="KW-1185">Reference proteome</keyword>
<feature type="region of interest" description="Disordered" evidence="1">
    <location>
        <begin position="39"/>
        <end position="199"/>
    </location>
</feature>
<evidence type="ECO:0000313" key="2">
    <source>
        <dbReference type="EMBL" id="KAK3950430.1"/>
    </source>
</evidence>
<evidence type="ECO:0000313" key="3">
    <source>
        <dbReference type="Proteomes" id="UP001303222"/>
    </source>
</evidence>
<feature type="compositionally biased region" description="Basic residues" evidence="1">
    <location>
        <begin position="339"/>
        <end position="352"/>
    </location>
</feature>
<name>A0AAN6NRC9_9PEZI</name>
<dbReference type="Proteomes" id="UP001303222">
    <property type="component" value="Unassembled WGS sequence"/>
</dbReference>